<reference evidence="2" key="1">
    <citation type="submission" date="2019-03" db="EMBL/GenBank/DDBJ databases">
        <title>Complete genome sequences of Enterobacter asburiae str. MRY18-106 isolated from a patient in Japan.</title>
        <authorList>
            <person name="Sekizuka T."/>
            <person name="Matsui M."/>
            <person name="Takara T."/>
            <person name="Uechi A."/>
            <person name="Harakuni M."/>
            <person name="Kimura T."/>
            <person name="Suzuki S."/>
            <person name="Kuroda M."/>
        </authorList>
    </citation>
    <scope>NUCLEOTIDE SEQUENCE</scope>
    <source>
        <strain evidence="2">MRY18-106</strain>
    </source>
</reference>
<sequence>MRSVYPGFYSISDEVLQEIWSADTTLFVFDTNCLLNLYRCEDHTREEILKVMKAIAHRIWIPFQVGFEYQRSRRSIISDSITSLRKIQQGLQNIYNDNILSHGSVKKHLYNSLSNEALELQLQLKEPIESFINEKITPRIESKVMISTHDFIRDEVDSIVSDNVGTLPTQDDIDAINREGELRYEKRIPPGFKDGAKKDISFFSGIYFQDKYADLYLWKEIINKAKSEQIKSVIFVCDDAKEDWWFIHSGETHGPLEALKTEICKEASIDNFKLVSQSTFLHDAKTYLDDIKVSESSLIEVEGLSKNNITKESDDIYFGDHLEEKLDSISDIYRDYKSSFYLNNKNIENFLSPTPKDLDSSIEMNISLLDAYEVIATRAKRVLAELQEKRVILVDIVGPDKYLNCKRELNVALRSASEIADNVKYRMDIIMKSETKVDIISHLTESLHSKILRLNNWIDKARGILSNIS</sequence>
<evidence type="ECO:0000313" key="2">
    <source>
        <dbReference type="EMBL" id="BBI97183.1"/>
    </source>
</evidence>
<dbReference type="Pfam" id="PF18476">
    <property type="entry name" value="PIN_8"/>
    <property type="match status" value="1"/>
</dbReference>
<protein>
    <recommendedName>
        <fullName evidence="1">PIN like domain-containing protein</fullName>
    </recommendedName>
</protein>
<dbReference type="CDD" id="cd18714">
    <property type="entry name" value="PIN_VapC-like"/>
    <property type="match status" value="1"/>
</dbReference>
<dbReference type="InterPro" id="IPR041578">
    <property type="entry name" value="PIN_8"/>
</dbReference>
<gene>
    <name evidence="2" type="ORF">MRY18106EAS_37150</name>
</gene>
<dbReference type="AlphaFoldDB" id="A0A455VV31"/>
<organism evidence="2">
    <name type="scientific">Enterobacter asburiae</name>
    <dbReference type="NCBI Taxonomy" id="61645"/>
    <lineage>
        <taxon>Bacteria</taxon>
        <taxon>Pseudomonadati</taxon>
        <taxon>Pseudomonadota</taxon>
        <taxon>Gammaproteobacteria</taxon>
        <taxon>Enterobacterales</taxon>
        <taxon>Enterobacteriaceae</taxon>
        <taxon>Enterobacter</taxon>
        <taxon>Enterobacter cloacae complex</taxon>
    </lineage>
</organism>
<dbReference type="EMBL" id="AP019533">
    <property type="protein sequence ID" value="BBI97183.1"/>
    <property type="molecule type" value="Genomic_DNA"/>
</dbReference>
<feature type="domain" description="PIN like" evidence="1">
    <location>
        <begin position="26"/>
        <end position="259"/>
    </location>
</feature>
<evidence type="ECO:0000259" key="1">
    <source>
        <dbReference type="Pfam" id="PF18476"/>
    </source>
</evidence>
<name>A0A455VV31_ENTAS</name>
<proteinExistence type="predicted"/>
<accession>A0A455VV31</accession>